<feature type="compositionally biased region" description="Basic residues" evidence="1">
    <location>
        <begin position="234"/>
        <end position="249"/>
    </location>
</feature>
<dbReference type="OrthoDB" id="2758461at2759"/>
<evidence type="ECO:0000313" key="3">
    <source>
        <dbReference type="Proteomes" id="UP000184267"/>
    </source>
</evidence>
<keyword evidence="3" id="KW-1185">Reference proteome</keyword>
<reference evidence="2 3" key="1">
    <citation type="submission" date="2016-10" db="EMBL/GenBank/DDBJ databases">
        <title>Genome sequence of the basidiomycete white-rot fungus Trametes pubescens.</title>
        <authorList>
            <person name="Makela M.R."/>
            <person name="Granchi Z."/>
            <person name="Peng M."/>
            <person name="De Vries R.P."/>
            <person name="Grigoriev I."/>
            <person name="Riley R."/>
            <person name="Hilden K."/>
        </authorList>
    </citation>
    <scope>NUCLEOTIDE SEQUENCE [LARGE SCALE GENOMIC DNA]</scope>
    <source>
        <strain evidence="2 3">FBCC735</strain>
    </source>
</reference>
<comment type="caution">
    <text evidence="2">The sequence shown here is derived from an EMBL/GenBank/DDBJ whole genome shotgun (WGS) entry which is preliminary data.</text>
</comment>
<organism evidence="2 3">
    <name type="scientific">Trametes pubescens</name>
    <name type="common">White-rot fungus</name>
    <dbReference type="NCBI Taxonomy" id="154538"/>
    <lineage>
        <taxon>Eukaryota</taxon>
        <taxon>Fungi</taxon>
        <taxon>Dikarya</taxon>
        <taxon>Basidiomycota</taxon>
        <taxon>Agaricomycotina</taxon>
        <taxon>Agaricomycetes</taxon>
        <taxon>Polyporales</taxon>
        <taxon>Polyporaceae</taxon>
        <taxon>Trametes</taxon>
    </lineage>
</organism>
<sequence length="339" mass="38598">MPDPKDRRAPKFKGKHVEVFVQTLEQLAQACSVNNKELPGWVLRYCASDVRYVLVNESVFKGDDWELAKKRLIYLYESQTSHYKPTVHKLRKFYKKQKNHSSVRNRKTLDKYRNRFVQQVGNLVARKELTDNEVNVMFYHGLPKKLRNAILPILREVMRLRGETLSRGQPPQIEEVLKAARDFYSSDDINRLDNDDDDDSDDSMSDDDDSDSGSSSDDDSDDSGSDTDDDLFKDKKKKRRQAKNKKGKKREGSDDSDSDSDTASRGKSSKKKGKGKKKESALDKLTKQMNELTTRMLNQERERQTAGQVPPSPTNVYTNPTAAPGAFTVAGTSSSWSQD</sequence>
<gene>
    <name evidence="2" type="ORF">TRAPUB_13516</name>
</gene>
<evidence type="ECO:0000256" key="1">
    <source>
        <dbReference type="SAM" id="MobiDB-lite"/>
    </source>
</evidence>
<name>A0A1M2VQY6_TRAPU</name>
<dbReference type="EMBL" id="MNAD01000829">
    <property type="protein sequence ID" value="OJT10003.1"/>
    <property type="molecule type" value="Genomic_DNA"/>
</dbReference>
<feature type="compositionally biased region" description="Acidic residues" evidence="1">
    <location>
        <begin position="194"/>
        <end position="231"/>
    </location>
</feature>
<feature type="compositionally biased region" description="Basic residues" evidence="1">
    <location>
        <begin position="267"/>
        <end position="277"/>
    </location>
</feature>
<feature type="compositionally biased region" description="Polar residues" evidence="1">
    <location>
        <begin position="287"/>
        <end position="297"/>
    </location>
</feature>
<dbReference type="Proteomes" id="UP000184267">
    <property type="component" value="Unassembled WGS sequence"/>
</dbReference>
<evidence type="ECO:0000313" key="2">
    <source>
        <dbReference type="EMBL" id="OJT10003.1"/>
    </source>
</evidence>
<dbReference type="OMA" id="EAIMIRK"/>
<dbReference type="STRING" id="154538.A0A1M2VQY6"/>
<feature type="compositionally biased region" description="Polar residues" evidence="1">
    <location>
        <begin position="330"/>
        <end position="339"/>
    </location>
</feature>
<feature type="region of interest" description="Disordered" evidence="1">
    <location>
        <begin position="187"/>
        <end position="339"/>
    </location>
</feature>
<protein>
    <submittedName>
        <fullName evidence="2">Uncharacterized protein</fullName>
    </submittedName>
</protein>
<accession>A0A1M2VQY6</accession>
<dbReference type="AlphaFoldDB" id="A0A1M2VQY6"/>
<proteinExistence type="predicted"/>